<dbReference type="Proteomes" id="UP001138997">
    <property type="component" value="Unassembled WGS sequence"/>
</dbReference>
<dbReference type="RefSeq" id="WP_231442181.1">
    <property type="nucleotide sequence ID" value="NZ_JAJOMB010000007.1"/>
</dbReference>
<dbReference type="CDD" id="cd04301">
    <property type="entry name" value="NAT_SF"/>
    <property type="match status" value="1"/>
</dbReference>
<dbReference type="InterPro" id="IPR000182">
    <property type="entry name" value="GNAT_dom"/>
</dbReference>
<proteinExistence type="predicted"/>
<dbReference type="InterPro" id="IPR050832">
    <property type="entry name" value="Bact_Acetyltransf"/>
</dbReference>
<organism evidence="4 5">
    <name type="scientific">Kineosporia babensis</name>
    <dbReference type="NCBI Taxonomy" id="499548"/>
    <lineage>
        <taxon>Bacteria</taxon>
        <taxon>Bacillati</taxon>
        <taxon>Actinomycetota</taxon>
        <taxon>Actinomycetes</taxon>
        <taxon>Kineosporiales</taxon>
        <taxon>Kineosporiaceae</taxon>
        <taxon>Kineosporia</taxon>
    </lineage>
</organism>
<keyword evidence="1" id="KW-0808">Transferase</keyword>
<keyword evidence="5" id="KW-1185">Reference proteome</keyword>
<feature type="domain" description="N-acetyltransferase" evidence="3">
    <location>
        <begin position="4"/>
        <end position="150"/>
    </location>
</feature>
<evidence type="ECO:0000256" key="2">
    <source>
        <dbReference type="ARBA" id="ARBA00023315"/>
    </source>
</evidence>
<name>A0A9X1SZT5_9ACTN</name>
<keyword evidence="2" id="KW-0012">Acyltransferase</keyword>
<dbReference type="PANTHER" id="PTHR43877:SF2">
    <property type="entry name" value="AMINOALKYLPHOSPHONATE N-ACETYLTRANSFERASE-RELATED"/>
    <property type="match status" value="1"/>
</dbReference>
<dbReference type="EMBL" id="JAJOMB010000007">
    <property type="protein sequence ID" value="MCD5312208.1"/>
    <property type="molecule type" value="Genomic_DNA"/>
</dbReference>
<evidence type="ECO:0000259" key="3">
    <source>
        <dbReference type="PROSITE" id="PS51186"/>
    </source>
</evidence>
<dbReference type="GO" id="GO:0016747">
    <property type="term" value="F:acyltransferase activity, transferring groups other than amino-acyl groups"/>
    <property type="evidence" value="ECO:0007669"/>
    <property type="project" value="InterPro"/>
</dbReference>
<accession>A0A9X1SZT5</accession>
<evidence type="ECO:0000313" key="4">
    <source>
        <dbReference type="EMBL" id="MCD5312208.1"/>
    </source>
</evidence>
<sequence length="150" mass="16469">MSDLVFRRATLHDVPAIVGLLADDRLGAQRESPDDPKVYEQAFGRVDADPGQLQVVGERQGVVLATAQVTFIPGLSRRGATRAIVEAVRVASTERGAGLGSAMMRWILDECRARGCDLVQLTSAVEREDAHRFYRNLGFVQSHAGFKYQL</sequence>
<dbReference type="AlphaFoldDB" id="A0A9X1SZT5"/>
<dbReference type="PROSITE" id="PS51186">
    <property type="entry name" value="GNAT"/>
    <property type="match status" value="1"/>
</dbReference>
<reference evidence="4" key="1">
    <citation type="submission" date="2021-11" db="EMBL/GenBank/DDBJ databases">
        <title>Streptomyces corallinus and Kineosporia corallina sp. nov., two new coral-derived marine actinobacteria.</title>
        <authorList>
            <person name="Buangrab K."/>
            <person name="Sutthacheep M."/>
            <person name="Yeemin T."/>
            <person name="Harunari E."/>
            <person name="Igarashi Y."/>
            <person name="Sripreechasak P."/>
            <person name="Kanchanasin P."/>
            <person name="Tanasupawat S."/>
            <person name="Phongsopitanun W."/>
        </authorList>
    </citation>
    <scope>NUCLEOTIDE SEQUENCE</scope>
    <source>
        <strain evidence="4">JCM 31032</strain>
    </source>
</reference>
<evidence type="ECO:0000256" key="1">
    <source>
        <dbReference type="ARBA" id="ARBA00022679"/>
    </source>
</evidence>
<protein>
    <submittedName>
        <fullName evidence="4">GNAT family N-acetyltransferase</fullName>
    </submittedName>
</protein>
<comment type="caution">
    <text evidence="4">The sequence shown here is derived from an EMBL/GenBank/DDBJ whole genome shotgun (WGS) entry which is preliminary data.</text>
</comment>
<dbReference type="Pfam" id="PF00583">
    <property type="entry name" value="Acetyltransf_1"/>
    <property type="match status" value="1"/>
</dbReference>
<dbReference type="InterPro" id="IPR016181">
    <property type="entry name" value="Acyl_CoA_acyltransferase"/>
</dbReference>
<dbReference type="PANTHER" id="PTHR43877">
    <property type="entry name" value="AMINOALKYLPHOSPHONATE N-ACETYLTRANSFERASE-RELATED-RELATED"/>
    <property type="match status" value="1"/>
</dbReference>
<dbReference type="Gene3D" id="3.40.630.30">
    <property type="match status" value="1"/>
</dbReference>
<evidence type="ECO:0000313" key="5">
    <source>
        <dbReference type="Proteomes" id="UP001138997"/>
    </source>
</evidence>
<gene>
    <name evidence="4" type="ORF">LR394_14970</name>
</gene>
<dbReference type="SUPFAM" id="SSF55729">
    <property type="entry name" value="Acyl-CoA N-acyltransferases (Nat)"/>
    <property type="match status" value="1"/>
</dbReference>